<dbReference type="Gene3D" id="2.60.40.10">
    <property type="entry name" value="Immunoglobulins"/>
    <property type="match status" value="1"/>
</dbReference>
<accession>A0A7K0KIW4</accession>
<reference evidence="4 5" key="1">
    <citation type="submission" date="2019-08" db="EMBL/GenBank/DDBJ databases">
        <title>In-depth cultivation of the pig gut microbiome towards novel bacterial diversity and tailored functional studies.</title>
        <authorList>
            <person name="Wylensek D."/>
            <person name="Hitch T.C.A."/>
            <person name="Clavel T."/>
        </authorList>
    </citation>
    <scope>NUCLEOTIDE SEQUENCE [LARGE SCALE GENOMIC DNA]</scope>
    <source>
        <strain evidence="4 5">LKV-178-WT-2A</strain>
    </source>
</reference>
<evidence type="ECO:0000313" key="4">
    <source>
        <dbReference type="EMBL" id="MST85848.1"/>
    </source>
</evidence>
<proteinExistence type="inferred from homology"/>
<dbReference type="EMBL" id="VUNG01000057">
    <property type="protein sequence ID" value="MST85848.1"/>
    <property type="molecule type" value="Genomic_DNA"/>
</dbReference>
<dbReference type="Gene3D" id="2.60.40.1180">
    <property type="entry name" value="Golgi alpha-mannosidase II"/>
    <property type="match status" value="1"/>
</dbReference>
<dbReference type="InterPro" id="IPR013780">
    <property type="entry name" value="Glyco_hydro_b"/>
</dbReference>
<dbReference type="InterPro" id="IPR017853">
    <property type="entry name" value="GH"/>
</dbReference>
<organism evidence="4 5">
    <name type="scientific">Hallella mizrahii</name>
    <dbReference type="NCBI Taxonomy" id="2606637"/>
    <lineage>
        <taxon>Bacteria</taxon>
        <taxon>Pseudomonadati</taxon>
        <taxon>Bacteroidota</taxon>
        <taxon>Bacteroidia</taxon>
        <taxon>Bacteroidales</taxon>
        <taxon>Prevotellaceae</taxon>
        <taxon>Hallella</taxon>
    </lineage>
</organism>
<dbReference type="InterPro" id="IPR013783">
    <property type="entry name" value="Ig-like_fold"/>
</dbReference>
<dbReference type="InterPro" id="IPR025092">
    <property type="entry name" value="Glyco_hydro_66"/>
</dbReference>
<dbReference type="AlphaFoldDB" id="A0A7K0KIW4"/>
<dbReference type="CDD" id="cd14745">
    <property type="entry name" value="GH66"/>
    <property type="match status" value="1"/>
</dbReference>
<dbReference type="Gene3D" id="3.20.20.80">
    <property type="entry name" value="Glycosidases"/>
    <property type="match status" value="1"/>
</dbReference>
<evidence type="ECO:0000256" key="3">
    <source>
        <dbReference type="SAM" id="SignalP"/>
    </source>
</evidence>
<dbReference type="Pfam" id="PF13199">
    <property type="entry name" value="Glyco_hydro_66"/>
    <property type="match status" value="1"/>
</dbReference>
<keyword evidence="5" id="KW-1185">Reference proteome</keyword>
<name>A0A7K0KIW4_9BACT</name>
<dbReference type="SUPFAM" id="SSF51445">
    <property type="entry name" value="(Trans)glycosidases"/>
    <property type="match status" value="1"/>
</dbReference>
<evidence type="ECO:0000313" key="5">
    <source>
        <dbReference type="Proteomes" id="UP000438914"/>
    </source>
</evidence>
<comment type="similarity">
    <text evidence="1">Belongs to the glycosyl hydrolase 66 family.</text>
</comment>
<keyword evidence="2 3" id="KW-0732">Signal</keyword>
<dbReference type="Proteomes" id="UP000438914">
    <property type="component" value="Unassembled WGS sequence"/>
</dbReference>
<gene>
    <name evidence="4" type="ORF">FYJ73_14435</name>
</gene>
<sequence>MTMYSLLLAIPLLCAACGSESDTPVAPSTISPTQPQTTLISNLNLQLSTDKACYAPGEAVSFTSGSPLPDGAKVRYRHGATVIEEQSATGTSWSWTPPSTDYTGYLADVYTTDASGKQTIYGTIAVDVSSDWARYPRYGFVGTYDDTKTSETISQETALLNRCHINGLQFYDWQNKHHEPVVLRDGKVEDSYADIANRKINTSVVKAYISQAHAHGMKAMFYDLCYGALDDAAQDGVSPKWYMYKDENHNTVEALGLPSGWKSDIKLVNPGNTAWQDYFSQKVSDVYKTFDFDGFHIDQVGKRDPEYDYYGSKINVPQGFASFIAKMKKSNPEKRLVMNAVSNYGAQQMAATGDLDFLYSELWGSEDQFADLFSIMRSNQSEANTDPAAPAMAQVFAAYMNYNKESGTFNTPGVLLTDAVMFAIGASHLELGDHMLHKEYFPNDDLKMDNDLEKAIVHYYDFFTAYENLLRDRGTDLSIPVETNSSEVTVNSWPPKLQTVTTVCREVNGKKVISLLNFSQANSLSWRDMDGTQPEPKLLSDIPLTVKAKGVKNVWVASPDSFGGAVQELQFQQQGDYVTFTLPSLKYWTMVVIE</sequence>
<protein>
    <submittedName>
        <fullName evidence="4">Cycloisomaltooligosaccharide glucanotransferase</fullName>
    </submittedName>
</protein>
<feature type="signal peptide" evidence="3">
    <location>
        <begin position="1"/>
        <end position="21"/>
    </location>
</feature>
<dbReference type="GO" id="GO:0016740">
    <property type="term" value="F:transferase activity"/>
    <property type="evidence" value="ECO:0007669"/>
    <property type="project" value="UniProtKB-KW"/>
</dbReference>
<feature type="chain" id="PRO_5029830522" evidence="3">
    <location>
        <begin position="22"/>
        <end position="594"/>
    </location>
</feature>
<evidence type="ECO:0000256" key="2">
    <source>
        <dbReference type="ARBA" id="ARBA00022729"/>
    </source>
</evidence>
<evidence type="ECO:0000256" key="1">
    <source>
        <dbReference type="ARBA" id="ARBA00010837"/>
    </source>
</evidence>
<keyword evidence="4" id="KW-0808">Transferase</keyword>
<comment type="caution">
    <text evidence="4">The sequence shown here is derived from an EMBL/GenBank/DDBJ whole genome shotgun (WGS) entry which is preliminary data.</text>
</comment>